<reference evidence="3" key="1">
    <citation type="journal article" date="2013" name="Stand. Genomic Sci.">
        <title>Complete genome sequence of the halophilic bacterium Spirochaeta africana type strain (Z-7692(T)) from the alkaline Lake Magadi in the East African Rift.</title>
        <authorList>
            <person name="Liolos K."/>
            <person name="Abt B."/>
            <person name="Scheuner C."/>
            <person name="Teshima H."/>
            <person name="Held B."/>
            <person name="Lapidus A."/>
            <person name="Nolan M."/>
            <person name="Lucas S."/>
            <person name="Deshpande S."/>
            <person name="Cheng J.F."/>
            <person name="Tapia R."/>
            <person name="Goodwin L.A."/>
            <person name="Pitluck S."/>
            <person name="Pagani I."/>
            <person name="Ivanova N."/>
            <person name="Mavromatis K."/>
            <person name="Mikhailova N."/>
            <person name="Huntemann M."/>
            <person name="Pati A."/>
            <person name="Chen A."/>
            <person name="Palaniappan K."/>
            <person name="Land M."/>
            <person name="Rohde M."/>
            <person name="Tindall B.J."/>
            <person name="Detter J.C."/>
            <person name="Goker M."/>
            <person name="Bristow J."/>
            <person name="Eisen J.A."/>
            <person name="Markowitz V."/>
            <person name="Hugenholtz P."/>
            <person name="Woyke T."/>
            <person name="Klenk H.P."/>
            <person name="Kyrpides N.C."/>
        </authorList>
    </citation>
    <scope>NUCLEOTIDE SEQUENCE</scope>
    <source>
        <strain evidence="3">ATCC 700263 / DSM 8902 / Z-7692</strain>
    </source>
</reference>
<organism evidence="2 3">
    <name type="scientific">Spirochaeta africana (strain ATCC 700263 / DSM 8902 / Z-7692)</name>
    <dbReference type="NCBI Taxonomy" id="889378"/>
    <lineage>
        <taxon>Bacteria</taxon>
        <taxon>Pseudomonadati</taxon>
        <taxon>Spirochaetota</taxon>
        <taxon>Spirochaetia</taxon>
        <taxon>Spirochaetales</taxon>
        <taxon>Spirochaetaceae</taxon>
        <taxon>Spirochaeta</taxon>
    </lineage>
</organism>
<dbReference type="STRING" id="889378.Spiaf_0918"/>
<name>H9UHL4_SPIAZ</name>
<dbReference type="Proteomes" id="UP000007383">
    <property type="component" value="Chromosome"/>
</dbReference>
<dbReference type="OrthoDB" id="370410at2"/>
<dbReference type="SUPFAM" id="SSF55154">
    <property type="entry name" value="CYTH-like phosphatases"/>
    <property type="match status" value="1"/>
</dbReference>
<sequence>MQMLEIETKAWVNDMGELEQQVAARGRLVRRYHKKDVYFRPISGPQVRVRSETDGSGTVTRKYKEIRDGVETSREDEFTVDRPELAERLLQDLGAEEYIRKEKIGSAYEVDGLTVELSEVVGLGQFIEIEWVGPDEGPGTAEAARGKVVSLAAALGIGPERFEARPYTQLLLERRGSFG</sequence>
<protein>
    <submittedName>
        <fullName evidence="2">Adenylyl cyclase CyaB, putative</fullName>
    </submittedName>
</protein>
<dbReference type="CDD" id="cd07890">
    <property type="entry name" value="CYTH-like_AC_IV-like"/>
    <property type="match status" value="1"/>
</dbReference>
<dbReference type="PANTHER" id="PTHR21028:SF2">
    <property type="entry name" value="CYTH DOMAIN-CONTAINING PROTEIN"/>
    <property type="match status" value="1"/>
</dbReference>
<dbReference type="AlphaFoldDB" id="H9UHL4"/>
<dbReference type="InterPro" id="IPR023577">
    <property type="entry name" value="CYTH_domain"/>
</dbReference>
<dbReference type="NCBIfam" id="TIGR00318">
    <property type="entry name" value="cyaB"/>
    <property type="match status" value="1"/>
</dbReference>
<dbReference type="RefSeq" id="WP_014455002.1">
    <property type="nucleotide sequence ID" value="NC_017098.1"/>
</dbReference>
<dbReference type="KEGG" id="sfc:Spiaf_0918"/>
<dbReference type="Gene3D" id="2.40.320.10">
    <property type="entry name" value="Hypothetical Protein Pfu-838710-001"/>
    <property type="match status" value="1"/>
</dbReference>
<dbReference type="HOGENOM" id="CLU_098317_0_0_12"/>
<dbReference type="InterPro" id="IPR033469">
    <property type="entry name" value="CYTH-like_dom_sf"/>
</dbReference>
<accession>H9UHL4</accession>
<proteinExistence type="predicted"/>
<dbReference type="PATRIC" id="fig|889378.3.peg.918"/>
<dbReference type="EMBL" id="CP003282">
    <property type="protein sequence ID" value="AFG37007.1"/>
    <property type="molecule type" value="Genomic_DNA"/>
</dbReference>
<dbReference type="eggNOG" id="COG1437">
    <property type="taxonomic scope" value="Bacteria"/>
</dbReference>
<evidence type="ECO:0000313" key="2">
    <source>
        <dbReference type="EMBL" id="AFG37007.1"/>
    </source>
</evidence>
<evidence type="ECO:0000313" key="3">
    <source>
        <dbReference type="Proteomes" id="UP000007383"/>
    </source>
</evidence>
<gene>
    <name evidence="2" type="ordered locus">Spiaf_0918</name>
</gene>
<dbReference type="PROSITE" id="PS51707">
    <property type="entry name" value="CYTH"/>
    <property type="match status" value="1"/>
</dbReference>
<feature type="domain" description="CYTH" evidence="1">
    <location>
        <begin position="3"/>
        <end position="173"/>
    </location>
</feature>
<dbReference type="Pfam" id="PF01928">
    <property type="entry name" value="CYTH"/>
    <property type="match status" value="1"/>
</dbReference>
<dbReference type="InterPro" id="IPR008173">
    <property type="entry name" value="Adenylyl_cyclase_CyaB"/>
</dbReference>
<dbReference type="PANTHER" id="PTHR21028">
    <property type="entry name" value="SI:CH211-156B7.4"/>
    <property type="match status" value="1"/>
</dbReference>
<evidence type="ECO:0000259" key="1">
    <source>
        <dbReference type="PROSITE" id="PS51707"/>
    </source>
</evidence>
<keyword evidence="3" id="KW-1185">Reference proteome</keyword>